<evidence type="ECO:0000256" key="1">
    <source>
        <dbReference type="SAM" id="Phobius"/>
    </source>
</evidence>
<feature type="transmembrane region" description="Helical" evidence="1">
    <location>
        <begin position="88"/>
        <end position="108"/>
    </location>
</feature>
<feature type="transmembrane region" description="Helical" evidence="1">
    <location>
        <begin position="347"/>
        <end position="365"/>
    </location>
</feature>
<keyword evidence="1" id="KW-0812">Transmembrane</keyword>
<feature type="transmembrane region" description="Helical" evidence="1">
    <location>
        <begin position="212"/>
        <end position="234"/>
    </location>
</feature>
<feature type="transmembrane region" description="Helical" evidence="1">
    <location>
        <begin position="316"/>
        <end position="335"/>
    </location>
</feature>
<dbReference type="RefSeq" id="WP_200246012.1">
    <property type="nucleotide sequence ID" value="NZ_JAENHK010000010.1"/>
</dbReference>
<proteinExistence type="predicted"/>
<evidence type="ECO:0008006" key="4">
    <source>
        <dbReference type="Google" id="ProtNLM"/>
    </source>
</evidence>
<organism evidence="2 3">
    <name type="scientific">Chryseobacterium paridis</name>
    <dbReference type="NCBI Taxonomy" id="2800328"/>
    <lineage>
        <taxon>Bacteria</taxon>
        <taxon>Pseudomonadati</taxon>
        <taxon>Bacteroidota</taxon>
        <taxon>Flavobacteriia</taxon>
        <taxon>Flavobacteriales</taxon>
        <taxon>Weeksellaceae</taxon>
        <taxon>Chryseobacterium group</taxon>
        <taxon>Chryseobacterium</taxon>
    </lineage>
</organism>
<sequence>MRRITLTRLTLMQFGYRPFFIFSALIFFLSCWYFYPFISDDSLISLRYAQRFIEGKGISWNDGHPVEGYSNLLWILGISFLGKFGIDLILSARILGILCSLVTIWSILNYFRKQNVRKEYVFLAITLLVTTPGFAVWAIGGLEQPLYVLLVTLVIIEVLHITNNKNLKRAYYLSFWLGLLSITRPDGFLFSIVTASFLLFINRHQKSNLLKIAVFTITIPLLFLLSQLLFRYIYYSELVPNTALVKVKISFHHIIRGIYYHVKAFFGTLLISSLGFYSLFVLVFKKKNLPGIFIFLLLISWTEYISLVGGDIFPAFRHYAVVLIFLVFSIVLGLPDIKIIDFKNKKVLIGSALLLVLNFTIQMRFPQNQDAISERWEFHGMQLGKELKQSFPNKTLIAVTAAGCIPYASQLPSIDMLGLNDYYIPRHPPANFGNGSLAHELGDADYTMKRNPDIVIFYTGTPISYGDFNITSQLKKNNTFTENYVEVNAKTRETEHYIYINKYGENAGIKMNNNELRIPGYLFSNKKDSSSSFYNNNGLVKNILPTIVYEVSLKNTSEKKWEIKETDHYKKEDFKTNIKYENDQIKISISSSHNTLLDFLVLKESN</sequence>
<feature type="transmembrane region" description="Helical" evidence="1">
    <location>
        <begin position="264"/>
        <end position="284"/>
    </location>
</feature>
<feature type="transmembrane region" description="Helical" evidence="1">
    <location>
        <begin position="120"/>
        <end position="139"/>
    </location>
</feature>
<dbReference type="EMBL" id="JAENHK010000010">
    <property type="protein sequence ID" value="MBK1896494.1"/>
    <property type="molecule type" value="Genomic_DNA"/>
</dbReference>
<evidence type="ECO:0000313" key="3">
    <source>
        <dbReference type="Proteomes" id="UP000628669"/>
    </source>
</evidence>
<reference evidence="3" key="1">
    <citation type="submission" date="2021-01" db="EMBL/GenBank/DDBJ databases">
        <title>Genome public.</title>
        <authorList>
            <person name="Liu C."/>
            <person name="Sun Q."/>
        </authorList>
    </citation>
    <scope>NUCLEOTIDE SEQUENCE [LARGE SCALE GENOMIC DNA]</scope>
    <source>
        <strain evidence="3">YIM B02567</strain>
    </source>
</reference>
<dbReference type="PROSITE" id="PS51257">
    <property type="entry name" value="PROKAR_LIPOPROTEIN"/>
    <property type="match status" value="1"/>
</dbReference>
<feature type="transmembrane region" description="Helical" evidence="1">
    <location>
        <begin position="291"/>
        <end position="310"/>
    </location>
</feature>
<keyword evidence="3" id="KW-1185">Reference proteome</keyword>
<evidence type="ECO:0000313" key="2">
    <source>
        <dbReference type="EMBL" id="MBK1896494.1"/>
    </source>
</evidence>
<keyword evidence="1" id="KW-0472">Membrane</keyword>
<dbReference type="Proteomes" id="UP000628669">
    <property type="component" value="Unassembled WGS sequence"/>
</dbReference>
<keyword evidence="1" id="KW-1133">Transmembrane helix</keyword>
<gene>
    <name evidence="2" type="ORF">JHL15_12075</name>
</gene>
<feature type="transmembrane region" description="Helical" evidence="1">
    <location>
        <begin position="20"/>
        <end position="38"/>
    </location>
</feature>
<name>A0ABS1FWA2_9FLAO</name>
<comment type="caution">
    <text evidence="2">The sequence shown here is derived from an EMBL/GenBank/DDBJ whole genome shotgun (WGS) entry which is preliminary data.</text>
</comment>
<protein>
    <recommendedName>
        <fullName evidence="4">Glycosyltransferase RgtA/B/C/D-like domain-containing protein</fullName>
    </recommendedName>
</protein>
<accession>A0ABS1FWA2</accession>
<feature type="transmembrane region" description="Helical" evidence="1">
    <location>
        <begin position="175"/>
        <end position="200"/>
    </location>
</feature>